<dbReference type="EMBL" id="RBLJ01000007">
    <property type="protein sequence ID" value="RKS53992.1"/>
    <property type="molecule type" value="Genomic_DNA"/>
</dbReference>
<dbReference type="Gene3D" id="3.40.50.300">
    <property type="entry name" value="P-loop containing nucleotide triphosphate hydrolases"/>
    <property type="match status" value="1"/>
</dbReference>
<evidence type="ECO:0000313" key="2">
    <source>
        <dbReference type="EMBL" id="RKS53992.1"/>
    </source>
</evidence>
<dbReference type="InterPro" id="IPR002586">
    <property type="entry name" value="CobQ/CobB/MinD/ParA_Nub-bd_dom"/>
</dbReference>
<gene>
    <name evidence="2" type="ORF">BDD30_4534</name>
</gene>
<feature type="domain" description="CobQ/CobB/MinD/ParA nucleotide binding" evidence="1">
    <location>
        <begin position="7"/>
        <end position="134"/>
    </location>
</feature>
<dbReference type="Pfam" id="PF01656">
    <property type="entry name" value="CbiA"/>
    <property type="match status" value="1"/>
</dbReference>
<reference evidence="2 3" key="1">
    <citation type="submission" date="2018-10" db="EMBL/GenBank/DDBJ databases">
        <title>Genomic Encyclopedia of Archaeal and Bacterial Type Strains, Phase II (KMG-II): from individual species to whole genera.</title>
        <authorList>
            <person name="Goeker M."/>
        </authorList>
    </citation>
    <scope>NUCLEOTIDE SEQUENCE [LARGE SCALE GENOMIC DNA]</scope>
    <source>
        <strain evidence="2 3">DSM 15149</strain>
    </source>
</reference>
<protein>
    <submittedName>
        <fullName evidence="2">Plasmid segregation oscillating ATPase ParF</fullName>
    </submittedName>
</protein>
<sequence>MSESKIILVGGSKGGPGKSTIAQQIAAYLLLKGYTVHLLDIDEQATSYSWCEERATVNDLKPLAFGRASENIFERIQQLQHTFKYIVVDAGGFDSSAQREAMLIATHILYPLRPKRRDMRSLTNLDNVVEQIRELNEGVKVAALMNQCPTLPSQVQRIINAKFVCESFGIDPLRSIVHTRNIYDDAEEDGCSIFEIKGGRDKKAEKEIENVVEEFIFGREITE</sequence>
<name>A0ABX9SH79_9GAMM</name>
<dbReference type="InterPro" id="IPR027417">
    <property type="entry name" value="P-loop_NTPase"/>
</dbReference>
<organism evidence="2 3">
    <name type="scientific">Photorhabdus asymbiotica</name>
    <dbReference type="NCBI Taxonomy" id="291112"/>
    <lineage>
        <taxon>Bacteria</taxon>
        <taxon>Pseudomonadati</taxon>
        <taxon>Pseudomonadota</taxon>
        <taxon>Gammaproteobacteria</taxon>
        <taxon>Enterobacterales</taxon>
        <taxon>Morganellaceae</taxon>
        <taxon>Photorhabdus</taxon>
    </lineage>
</organism>
<accession>A0ABX9SH79</accession>
<comment type="caution">
    <text evidence="2">The sequence shown here is derived from an EMBL/GenBank/DDBJ whole genome shotgun (WGS) entry which is preliminary data.</text>
</comment>
<dbReference type="InterPro" id="IPR050678">
    <property type="entry name" value="DNA_Partitioning_ATPase"/>
</dbReference>
<evidence type="ECO:0000313" key="3">
    <source>
        <dbReference type="Proteomes" id="UP000280955"/>
    </source>
</evidence>
<dbReference type="SUPFAM" id="SSF52540">
    <property type="entry name" value="P-loop containing nucleoside triphosphate hydrolases"/>
    <property type="match status" value="1"/>
</dbReference>
<evidence type="ECO:0000259" key="1">
    <source>
        <dbReference type="Pfam" id="PF01656"/>
    </source>
</evidence>
<dbReference type="RefSeq" id="WP_012776175.1">
    <property type="nucleotide sequence ID" value="NC_012961.1"/>
</dbReference>
<keyword evidence="3" id="KW-1185">Reference proteome</keyword>
<proteinExistence type="predicted"/>
<dbReference type="Proteomes" id="UP000280955">
    <property type="component" value="Unassembled WGS sequence"/>
</dbReference>
<dbReference type="PANTHER" id="PTHR13696:SF96">
    <property type="entry name" value="COBQ_COBB_MIND_PARA NUCLEOTIDE BINDING DOMAIN-CONTAINING PROTEIN"/>
    <property type="match status" value="1"/>
</dbReference>
<dbReference type="CDD" id="cd02042">
    <property type="entry name" value="ParAB_family"/>
    <property type="match status" value="1"/>
</dbReference>
<dbReference type="PIRSF" id="PIRSF009320">
    <property type="entry name" value="Nuc_binding_HP_1000"/>
    <property type="match status" value="1"/>
</dbReference>
<dbReference type="PANTHER" id="PTHR13696">
    <property type="entry name" value="P-LOOP CONTAINING NUCLEOSIDE TRIPHOSPHATE HYDROLASE"/>
    <property type="match status" value="1"/>
</dbReference>